<keyword evidence="2" id="KW-1185">Reference proteome</keyword>
<organism evidence="1 2">
    <name type="scientific">Halteria grandinella</name>
    <dbReference type="NCBI Taxonomy" id="5974"/>
    <lineage>
        <taxon>Eukaryota</taxon>
        <taxon>Sar</taxon>
        <taxon>Alveolata</taxon>
        <taxon>Ciliophora</taxon>
        <taxon>Intramacronucleata</taxon>
        <taxon>Spirotrichea</taxon>
        <taxon>Stichotrichia</taxon>
        <taxon>Sporadotrichida</taxon>
        <taxon>Halteriidae</taxon>
        <taxon>Halteria</taxon>
    </lineage>
</organism>
<comment type="caution">
    <text evidence="1">The sequence shown here is derived from an EMBL/GenBank/DDBJ whole genome shotgun (WGS) entry which is preliminary data.</text>
</comment>
<accession>A0A8J8SWQ8</accession>
<gene>
    <name evidence="1" type="ORF">FGO68_gene5738</name>
</gene>
<dbReference type="EMBL" id="RRYP01018365">
    <property type="protein sequence ID" value="TNV73667.1"/>
    <property type="molecule type" value="Genomic_DNA"/>
</dbReference>
<dbReference type="Proteomes" id="UP000785679">
    <property type="component" value="Unassembled WGS sequence"/>
</dbReference>
<name>A0A8J8SWQ8_HALGN</name>
<dbReference type="AlphaFoldDB" id="A0A8J8SWQ8"/>
<evidence type="ECO:0000313" key="1">
    <source>
        <dbReference type="EMBL" id="TNV73667.1"/>
    </source>
</evidence>
<sequence length="72" mass="8446">MSHFLEAFYSQEQILLCRQLQNLYIVYLLEINTIHKNVGPFPFPQVYIYCKSCLWPKLSLQARQIVGVITIA</sequence>
<evidence type="ECO:0000313" key="2">
    <source>
        <dbReference type="Proteomes" id="UP000785679"/>
    </source>
</evidence>
<proteinExistence type="predicted"/>
<protein>
    <submittedName>
        <fullName evidence="1">Uncharacterized protein</fullName>
    </submittedName>
</protein>
<reference evidence="1" key="1">
    <citation type="submission" date="2019-06" db="EMBL/GenBank/DDBJ databases">
        <authorList>
            <person name="Zheng W."/>
        </authorList>
    </citation>
    <scope>NUCLEOTIDE SEQUENCE</scope>
    <source>
        <strain evidence="1">QDHG01</strain>
    </source>
</reference>